<protein>
    <recommendedName>
        <fullName evidence="4">AMIN domain-containing protein</fullName>
    </recommendedName>
</protein>
<dbReference type="Proteomes" id="UP000242219">
    <property type="component" value="Unassembled WGS sequence"/>
</dbReference>
<sequence>MKTIQFVILTFLCAYLVSTVSQAGDYDGSKPLIFSVKTVLECTPNGESHIVTAEEMEIPQFLMVDFKKMTISPLPPIAGRRDTIIKRMERINGKLFLQGADGGIENVRDGVGWTAEISEDTGRAVVTASGDDVGFVIFGACLPR</sequence>
<reference evidence="2 3" key="1">
    <citation type="journal article" date="2016" name="Genome Announc.">
        <title>Draft Genome Sequence of the Anaerobic Ammonium-Oxidizing Bacterium 'Candidatus Brocadia sp. 40'.</title>
        <authorList>
            <person name="Ali M."/>
            <person name="Haroon M.F."/>
            <person name="Narita Y."/>
            <person name="Zhang L."/>
            <person name="Rangel Shaw D."/>
            <person name="Okabe S."/>
            <person name="Saikaly P.E."/>
        </authorList>
    </citation>
    <scope>NUCLEOTIDE SEQUENCE [LARGE SCALE GENOMIC DNA]</scope>
    <source>
        <strain evidence="2 3">40</strain>
    </source>
</reference>
<evidence type="ECO:0008006" key="4">
    <source>
        <dbReference type="Google" id="ProtNLM"/>
    </source>
</evidence>
<feature type="signal peptide" evidence="1">
    <location>
        <begin position="1"/>
        <end position="23"/>
    </location>
</feature>
<dbReference type="EMBL" id="MJUW02000035">
    <property type="protein sequence ID" value="OQD46446.1"/>
    <property type="molecule type" value="Genomic_DNA"/>
</dbReference>
<comment type="caution">
    <text evidence="2">The sequence shown here is derived from an EMBL/GenBank/DDBJ whole genome shotgun (WGS) entry which is preliminary data.</text>
</comment>
<evidence type="ECO:0000313" key="3">
    <source>
        <dbReference type="Proteomes" id="UP000242219"/>
    </source>
</evidence>
<proteinExistence type="predicted"/>
<gene>
    <name evidence="2" type="ORF">BIY37_03205</name>
</gene>
<evidence type="ECO:0000256" key="1">
    <source>
        <dbReference type="SAM" id="SignalP"/>
    </source>
</evidence>
<organism evidence="2 3">
    <name type="scientific">Candidatus Brocadia sapporoensis</name>
    <dbReference type="NCBI Taxonomy" id="392547"/>
    <lineage>
        <taxon>Bacteria</taxon>
        <taxon>Pseudomonadati</taxon>
        <taxon>Planctomycetota</taxon>
        <taxon>Candidatus Brocadiia</taxon>
        <taxon>Candidatus Brocadiales</taxon>
        <taxon>Candidatus Brocadiaceae</taxon>
        <taxon>Candidatus Brocadia</taxon>
    </lineage>
</organism>
<dbReference type="AlphaFoldDB" id="A0A1V6M2A4"/>
<name>A0A1V6M2A4_9BACT</name>
<feature type="chain" id="PRO_5010739818" description="AMIN domain-containing protein" evidence="1">
    <location>
        <begin position="24"/>
        <end position="144"/>
    </location>
</feature>
<keyword evidence="3" id="KW-1185">Reference proteome</keyword>
<dbReference type="RefSeq" id="WP_070066394.1">
    <property type="nucleotide sequence ID" value="NZ_MJUW02000035.1"/>
</dbReference>
<evidence type="ECO:0000313" key="2">
    <source>
        <dbReference type="EMBL" id="OQD46446.1"/>
    </source>
</evidence>
<accession>A0A1V6M2A4</accession>
<keyword evidence="1" id="KW-0732">Signal</keyword>